<keyword evidence="2" id="KW-0732">Signal</keyword>
<dbReference type="AlphaFoldDB" id="B8PZY1"/>
<feature type="region of interest" description="Disordered" evidence="1">
    <location>
        <begin position="133"/>
        <end position="152"/>
    </location>
</feature>
<feature type="chain" id="PRO_5002877363" description="DUF3106 domain-containing protein" evidence="2">
    <location>
        <begin position="27"/>
        <end position="152"/>
    </location>
</feature>
<protein>
    <recommendedName>
        <fullName evidence="4">DUF3106 domain-containing protein</fullName>
    </recommendedName>
</protein>
<organism evidence="3">
    <name type="scientific">uncultured bacterium pTW3</name>
    <dbReference type="NCBI Taxonomy" id="504467"/>
    <lineage>
        <taxon>Bacteria</taxon>
        <taxon>Candidatus Dojkabacteria</taxon>
        <taxon>environmental samples</taxon>
    </lineage>
</organism>
<evidence type="ECO:0000256" key="2">
    <source>
        <dbReference type="SAM" id="SignalP"/>
    </source>
</evidence>
<dbReference type="InterPro" id="IPR021455">
    <property type="entry name" value="DUF3106"/>
</dbReference>
<feature type="region of interest" description="Disordered" evidence="1">
    <location>
        <begin position="76"/>
        <end position="100"/>
    </location>
</feature>
<proteinExistence type="predicted"/>
<dbReference type="EMBL" id="EU333169">
    <property type="protein sequence ID" value="ACA34439.1"/>
    <property type="molecule type" value="Genomic_DNA"/>
</dbReference>
<accession>B8PZY1</accession>
<evidence type="ECO:0000313" key="3">
    <source>
        <dbReference type="EMBL" id="ACA34439.1"/>
    </source>
</evidence>
<evidence type="ECO:0000256" key="1">
    <source>
        <dbReference type="SAM" id="MobiDB-lite"/>
    </source>
</evidence>
<dbReference type="Pfam" id="PF11304">
    <property type="entry name" value="DUF3106"/>
    <property type="match status" value="1"/>
</dbReference>
<feature type="signal peptide" evidence="2">
    <location>
        <begin position="1"/>
        <end position="26"/>
    </location>
</feature>
<reference evidence="3" key="1">
    <citation type="journal article" date="2009" name="Appl. Environ. Microbiol.">
        <title>Isolation and characterization of metalloproteases with a novel domain structure by construction and screening of metagenomic libraries.</title>
        <authorList>
            <person name="Waschkowitz T."/>
            <person name="Rockstroh S."/>
            <person name="Daniel R."/>
        </authorList>
    </citation>
    <scope>NUCLEOTIDE SEQUENCE</scope>
</reference>
<name>B8PZY1_9BACT</name>
<evidence type="ECO:0008006" key="4">
    <source>
        <dbReference type="Google" id="ProtNLM"/>
    </source>
</evidence>
<sequence length="152" mass="17424">MHTPHPTFRLARLGLLLALAAGTALAGDRTPPPQAAAAPTLPAWEQLSPAQREVLIAPLRERWNANPGERARTYAHAQGWQSMTPEQRTRARHGLHRWERMDPERRTQMRALFGQMRSMTPEQRKALRERWHAMTPEQRRAWVQAHPPGADE</sequence>